<reference evidence="3 4" key="1">
    <citation type="submission" date="2021-01" db="EMBL/GenBank/DDBJ databases">
        <title>Whole genome shotgun sequence of Catellatospora coxensis NBRC 107359.</title>
        <authorList>
            <person name="Komaki H."/>
            <person name="Tamura T."/>
        </authorList>
    </citation>
    <scope>NUCLEOTIDE SEQUENCE [LARGE SCALE GENOMIC DNA]</scope>
    <source>
        <strain evidence="3 4">NBRC 107359</strain>
    </source>
</reference>
<dbReference type="EMBL" id="BONI01000161">
    <property type="protein sequence ID" value="GIG11613.1"/>
    <property type="molecule type" value="Genomic_DNA"/>
</dbReference>
<keyword evidence="1 3" id="KW-0378">Hydrolase</keyword>
<evidence type="ECO:0000256" key="1">
    <source>
        <dbReference type="ARBA" id="ARBA00022801"/>
    </source>
</evidence>
<evidence type="ECO:0000313" key="4">
    <source>
        <dbReference type="Proteomes" id="UP000630887"/>
    </source>
</evidence>
<evidence type="ECO:0000313" key="3">
    <source>
        <dbReference type="EMBL" id="GIG11613.1"/>
    </source>
</evidence>
<dbReference type="PANTHER" id="PTHR43540">
    <property type="entry name" value="PEROXYUREIDOACRYLATE/UREIDOACRYLATE AMIDOHYDROLASE-RELATED"/>
    <property type="match status" value="1"/>
</dbReference>
<dbReference type="GO" id="GO:0016787">
    <property type="term" value="F:hydrolase activity"/>
    <property type="evidence" value="ECO:0007669"/>
    <property type="project" value="UniProtKB-KW"/>
</dbReference>
<dbReference type="PANTHER" id="PTHR43540:SF6">
    <property type="entry name" value="ISOCHORISMATASE-LIKE DOMAIN-CONTAINING PROTEIN"/>
    <property type="match status" value="1"/>
</dbReference>
<dbReference type="SUPFAM" id="SSF52499">
    <property type="entry name" value="Isochorismatase-like hydrolases"/>
    <property type="match status" value="1"/>
</dbReference>
<dbReference type="InterPro" id="IPR000868">
    <property type="entry name" value="Isochorismatase-like_dom"/>
</dbReference>
<gene>
    <name evidence="3" type="ORF">Cco03nite_83130</name>
</gene>
<evidence type="ECO:0000259" key="2">
    <source>
        <dbReference type="Pfam" id="PF00857"/>
    </source>
</evidence>
<comment type="caution">
    <text evidence="3">The sequence shown here is derived from an EMBL/GenBank/DDBJ whole genome shotgun (WGS) entry which is preliminary data.</text>
</comment>
<dbReference type="Gene3D" id="3.40.50.850">
    <property type="entry name" value="Isochorismatase-like"/>
    <property type="match status" value="1"/>
</dbReference>
<keyword evidence="4" id="KW-1185">Reference proteome</keyword>
<dbReference type="CDD" id="cd00431">
    <property type="entry name" value="cysteine_hydrolases"/>
    <property type="match status" value="1"/>
</dbReference>
<protein>
    <submittedName>
        <fullName evidence="3">Hydrolase</fullName>
    </submittedName>
</protein>
<dbReference type="InterPro" id="IPR050272">
    <property type="entry name" value="Isochorismatase-like_hydrls"/>
</dbReference>
<name>A0A8J3PCQ2_9ACTN</name>
<accession>A0A8J3PCQ2</accession>
<sequence length="196" mass="21335">MDINRAVLVVVDMQLGFVHPNSEYVVPRVVDLVKRWSDAGGALIFTRFLNWADSPFERFFSWSALMNSPQTDLIPELEPYAASAIVVDKPFYTLFTAEGEQAISAGGWTDLVICGLTTESCVLKTAVDTFERHLTPWVVTDASATHAGQHAHEAGLLVISRFIGRGQLVTLADVALSPGVVEITADQTPVVHNIVA</sequence>
<organism evidence="3 4">
    <name type="scientific">Catellatospora coxensis</name>
    <dbReference type="NCBI Taxonomy" id="310354"/>
    <lineage>
        <taxon>Bacteria</taxon>
        <taxon>Bacillati</taxon>
        <taxon>Actinomycetota</taxon>
        <taxon>Actinomycetes</taxon>
        <taxon>Micromonosporales</taxon>
        <taxon>Micromonosporaceae</taxon>
        <taxon>Catellatospora</taxon>
    </lineage>
</organism>
<proteinExistence type="predicted"/>
<dbReference type="InterPro" id="IPR036380">
    <property type="entry name" value="Isochorismatase-like_sf"/>
</dbReference>
<dbReference type="AlphaFoldDB" id="A0A8J3PCQ2"/>
<dbReference type="Proteomes" id="UP000630887">
    <property type="component" value="Unassembled WGS sequence"/>
</dbReference>
<feature type="domain" description="Isochorismatase-like" evidence="2">
    <location>
        <begin position="7"/>
        <end position="160"/>
    </location>
</feature>
<dbReference type="RefSeq" id="WP_203699563.1">
    <property type="nucleotide sequence ID" value="NZ_BAAALC010000008.1"/>
</dbReference>
<dbReference type="Pfam" id="PF00857">
    <property type="entry name" value="Isochorismatase"/>
    <property type="match status" value="1"/>
</dbReference>